<dbReference type="SMART" id="SM00862">
    <property type="entry name" value="Trans_reg_C"/>
    <property type="match status" value="1"/>
</dbReference>
<dbReference type="EMBL" id="CP038008">
    <property type="protein sequence ID" value="QBY29385.1"/>
    <property type="molecule type" value="Genomic_DNA"/>
</dbReference>
<dbReference type="GO" id="GO:0000160">
    <property type="term" value="P:phosphorelay signal transduction system"/>
    <property type="evidence" value="ECO:0007669"/>
    <property type="project" value="InterPro"/>
</dbReference>
<dbReference type="GO" id="GO:0006355">
    <property type="term" value="P:regulation of DNA-templated transcription"/>
    <property type="evidence" value="ECO:0007669"/>
    <property type="project" value="InterPro"/>
</dbReference>
<dbReference type="InterPro" id="IPR016032">
    <property type="entry name" value="Sig_transdc_resp-reg_C-effctor"/>
</dbReference>
<feature type="transmembrane region" description="Helical" evidence="3">
    <location>
        <begin position="146"/>
        <end position="163"/>
    </location>
</feature>
<reference evidence="5" key="1">
    <citation type="submission" date="2019-03" db="EMBL/GenBank/DDBJ databases">
        <title>Complete genome sequence of enteropathogenic Citrobacter rodentium strain DBS100.</title>
        <authorList>
            <person name="Popov G."/>
            <person name="Fiebig A."/>
            <person name="Shideler S."/>
            <person name="Coombes B."/>
            <person name="Savchenko A."/>
        </authorList>
    </citation>
    <scope>NUCLEOTIDE SEQUENCE</scope>
    <source>
        <strain evidence="5">DBS100</strain>
    </source>
</reference>
<dbReference type="InterPro" id="IPR001867">
    <property type="entry name" value="OmpR/PhoB-type_DNA-bd"/>
</dbReference>
<evidence type="ECO:0000256" key="1">
    <source>
        <dbReference type="ARBA" id="ARBA00023125"/>
    </source>
</evidence>
<accession>A0A482PFS0</accession>
<sequence>MSGKKYLIDDRVIFDCERMTLSRSEETVTLSEAERNLLLAFYQGLFKKDELIAWVWGRKGVVVSDASYYKLLNQLRNSFTRIGLESSSLVTRPKVGVELVVPITLIEPDSGQKTDDLAAESQPVTPDATQPAASSNAPLKAGVKDWFFFAMAGLLLVAAILASRQERQRYFAEPITHDGYRFYTLRDDKTSYDDVIEAYAELTTPVYKQNGRHIYYIRVPDVHIFVQCLNQLNAAEPKCITLKERY</sequence>
<evidence type="ECO:0000313" key="5">
    <source>
        <dbReference type="EMBL" id="QBY29385.1"/>
    </source>
</evidence>
<organism evidence="5">
    <name type="scientific">Citrobacter rodentium</name>
    <dbReference type="NCBI Taxonomy" id="67825"/>
    <lineage>
        <taxon>Bacteria</taxon>
        <taxon>Pseudomonadati</taxon>
        <taxon>Pseudomonadota</taxon>
        <taxon>Gammaproteobacteria</taxon>
        <taxon>Enterobacterales</taxon>
        <taxon>Enterobacteriaceae</taxon>
        <taxon>Citrobacter</taxon>
    </lineage>
</organism>
<name>A0A482PFS0_CITRO</name>
<feature type="compositionally biased region" description="Polar residues" evidence="2">
    <location>
        <begin position="122"/>
        <end position="136"/>
    </location>
</feature>
<keyword evidence="3" id="KW-0472">Membrane</keyword>
<evidence type="ECO:0000259" key="4">
    <source>
        <dbReference type="SMART" id="SM00862"/>
    </source>
</evidence>
<evidence type="ECO:0000256" key="3">
    <source>
        <dbReference type="SAM" id="Phobius"/>
    </source>
</evidence>
<dbReference type="Gene3D" id="1.10.10.10">
    <property type="entry name" value="Winged helix-like DNA-binding domain superfamily/Winged helix DNA-binding domain"/>
    <property type="match status" value="1"/>
</dbReference>
<dbReference type="GO" id="GO:0003677">
    <property type="term" value="F:DNA binding"/>
    <property type="evidence" value="ECO:0007669"/>
    <property type="project" value="UniProtKB-KW"/>
</dbReference>
<keyword evidence="1" id="KW-0238">DNA-binding</keyword>
<dbReference type="AlphaFoldDB" id="A0A482PFS0"/>
<proteinExistence type="predicted"/>
<feature type="domain" description="OmpR/PhoB-type" evidence="4">
    <location>
        <begin position="25"/>
        <end position="99"/>
    </location>
</feature>
<protein>
    <submittedName>
        <fullName evidence="5">Response regulator</fullName>
    </submittedName>
</protein>
<feature type="region of interest" description="Disordered" evidence="2">
    <location>
        <begin position="111"/>
        <end position="136"/>
    </location>
</feature>
<dbReference type="OMA" id="IFMSQNN"/>
<evidence type="ECO:0000256" key="2">
    <source>
        <dbReference type="SAM" id="MobiDB-lite"/>
    </source>
</evidence>
<keyword evidence="3" id="KW-1133">Transmembrane helix</keyword>
<dbReference type="SUPFAM" id="SSF46894">
    <property type="entry name" value="C-terminal effector domain of the bipartite response regulators"/>
    <property type="match status" value="1"/>
</dbReference>
<dbReference type="RefSeq" id="WP_012907072.1">
    <property type="nucleotide sequence ID" value="NZ_CAJTBI010000062.1"/>
</dbReference>
<dbReference type="InterPro" id="IPR036388">
    <property type="entry name" value="WH-like_DNA-bd_sf"/>
</dbReference>
<keyword evidence="3" id="KW-0812">Transmembrane</keyword>
<gene>
    <name evidence="5" type="ORF">E2R62_11285</name>
</gene>